<evidence type="ECO:0000313" key="6">
    <source>
        <dbReference type="EMBL" id="PIP87134.1"/>
    </source>
</evidence>
<dbReference type="EMBL" id="PCTT01000023">
    <property type="protein sequence ID" value="PIP87134.1"/>
    <property type="molecule type" value="Genomic_DNA"/>
</dbReference>
<reference evidence="6 7" key="1">
    <citation type="submission" date="2017-09" db="EMBL/GenBank/DDBJ databases">
        <title>Depth-based differentiation of microbial function through sediment-hosted aquifers and enrichment of novel symbionts in the deep terrestrial subsurface.</title>
        <authorList>
            <person name="Probst A.J."/>
            <person name="Ladd B."/>
            <person name="Jarett J.K."/>
            <person name="Geller-Mcgrath D.E."/>
            <person name="Sieber C.M."/>
            <person name="Emerson J.B."/>
            <person name="Anantharaman K."/>
            <person name="Thomas B.C."/>
            <person name="Malmstrom R."/>
            <person name="Stieglmeier M."/>
            <person name="Klingl A."/>
            <person name="Woyke T."/>
            <person name="Ryan C.M."/>
            <person name="Banfield J.F."/>
        </authorList>
    </citation>
    <scope>NUCLEOTIDE SEQUENCE [LARGE SCALE GENOMIC DNA]</scope>
    <source>
        <strain evidence="6">CG22_combo_CG10-13_8_21_14_all_36_13</strain>
    </source>
</reference>
<accession>A0A2H0DY84</accession>
<evidence type="ECO:0000256" key="1">
    <source>
        <dbReference type="ARBA" id="ARBA00009254"/>
    </source>
</evidence>
<dbReference type="InterPro" id="IPR001854">
    <property type="entry name" value="Ribosomal_uL29"/>
</dbReference>
<dbReference type="GO" id="GO:0003735">
    <property type="term" value="F:structural constituent of ribosome"/>
    <property type="evidence" value="ECO:0007669"/>
    <property type="project" value="InterPro"/>
</dbReference>
<dbReference type="HAMAP" id="MF_00374">
    <property type="entry name" value="Ribosomal_uL29"/>
    <property type="match status" value="1"/>
</dbReference>
<evidence type="ECO:0000256" key="2">
    <source>
        <dbReference type="ARBA" id="ARBA00022980"/>
    </source>
</evidence>
<proteinExistence type="inferred from homology"/>
<dbReference type="AlphaFoldDB" id="A0A2H0DY84"/>
<comment type="caution">
    <text evidence="6">The sequence shown here is derived from an EMBL/GenBank/DDBJ whole genome shotgun (WGS) entry which is preliminary data.</text>
</comment>
<keyword evidence="3 5" id="KW-0687">Ribonucleoprotein</keyword>
<sequence length="62" mass="7345">MTKELSKKTDAELKKELFEKKESLRKFIFSMSGSKTRNVKEGRDTKKEIARILTEINKRQIK</sequence>
<evidence type="ECO:0000256" key="4">
    <source>
        <dbReference type="ARBA" id="ARBA00035204"/>
    </source>
</evidence>
<dbReference type="Proteomes" id="UP000231143">
    <property type="component" value="Unassembled WGS sequence"/>
</dbReference>
<evidence type="ECO:0000256" key="5">
    <source>
        <dbReference type="HAMAP-Rule" id="MF_00374"/>
    </source>
</evidence>
<dbReference type="GO" id="GO:1990904">
    <property type="term" value="C:ribonucleoprotein complex"/>
    <property type="evidence" value="ECO:0007669"/>
    <property type="project" value="UniProtKB-KW"/>
</dbReference>
<dbReference type="NCBIfam" id="TIGR00012">
    <property type="entry name" value="L29"/>
    <property type="match status" value="1"/>
</dbReference>
<protein>
    <recommendedName>
        <fullName evidence="4 5">Large ribosomal subunit protein uL29</fullName>
    </recommendedName>
</protein>
<keyword evidence="2 5" id="KW-0689">Ribosomal protein</keyword>
<comment type="similarity">
    <text evidence="1 5">Belongs to the universal ribosomal protein uL29 family.</text>
</comment>
<dbReference type="GO" id="GO:0005840">
    <property type="term" value="C:ribosome"/>
    <property type="evidence" value="ECO:0007669"/>
    <property type="project" value="UniProtKB-KW"/>
</dbReference>
<dbReference type="SUPFAM" id="SSF46561">
    <property type="entry name" value="Ribosomal protein L29 (L29p)"/>
    <property type="match status" value="1"/>
</dbReference>
<organism evidence="6 7">
    <name type="scientific">Candidatus Campbellbacteria bacterium CG22_combo_CG10-13_8_21_14_all_36_13</name>
    <dbReference type="NCBI Taxonomy" id="1974529"/>
    <lineage>
        <taxon>Bacteria</taxon>
        <taxon>Candidatus Campbelliibacteriota</taxon>
    </lineage>
</organism>
<evidence type="ECO:0000256" key="3">
    <source>
        <dbReference type="ARBA" id="ARBA00023274"/>
    </source>
</evidence>
<dbReference type="Gene3D" id="1.10.287.310">
    <property type="match status" value="1"/>
</dbReference>
<dbReference type="Pfam" id="PF00831">
    <property type="entry name" value="Ribosomal_L29"/>
    <property type="match status" value="1"/>
</dbReference>
<dbReference type="GO" id="GO:0006412">
    <property type="term" value="P:translation"/>
    <property type="evidence" value="ECO:0007669"/>
    <property type="project" value="UniProtKB-UniRule"/>
</dbReference>
<evidence type="ECO:0000313" key="7">
    <source>
        <dbReference type="Proteomes" id="UP000231143"/>
    </source>
</evidence>
<gene>
    <name evidence="5 6" type="primary">rpmC</name>
    <name evidence="6" type="ORF">COW81_01805</name>
</gene>
<name>A0A2H0DY84_9BACT</name>
<dbReference type="InterPro" id="IPR036049">
    <property type="entry name" value="Ribosomal_uL29_sf"/>
</dbReference>